<keyword evidence="4" id="KW-0598">Phosphotransferase system</keyword>
<evidence type="ECO:0000313" key="8">
    <source>
        <dbReference type="EMBL" id="BCA86814.1"/>
    </source>
</evidence>
<dbReference type="PROSITE" id="PS51095">
    <property type="entry name" value="PTS_EIIA_TYPE_3"/>
    <property type="match status" value="1"/>
</dbReference>
<feature type="binding site" evidence="6">
    <location>
        <position position="79"/>
    </location>
    <ligand>
        <name>Mg(2+)</name>
        <dbReference type="ChEBI" id="CHEBI:18420"/>
        <note>ligand shared between all trimeric partners</note>
    </ligand>
</feature>
<dbReference type="AlphaFoldDB" id="A0A679IRQ2"/>
<dbReference type="PANTHER" id="PTHR34382:SF7">
    <property type="entry name" value="PTS SYSTEM N,N'-DIACETYLCHITOBIOSE-SPECIFIC EIIA COMPONENT"/>
    <property type="match status" value="1"/>
</dbReference>
<evidence type="ECO:0000256" key="2">
    <source>
        <dbReference type="ARBA" id="ARBA00022597"/>
    </source>
</evidence>
<dbReference type="GO" id="GO:0016740">
    <property type="term" value="F:transferase activity"/>
    <property type="evidence" value="ECO:0007669"/>
    <property type="project" value="UniProtKB-KW"/>
</dbReference>
<dbReference type="SUPFAM" id="SSF46973">
    <property type="entry name" value="Enzyme IIa from lactose specific PTS, IIa-lac"/>
    <property type="match status" value="1"/>
</dbReference>
<dbReference type="Pfam" id="PF02255">
    <property type="entry name" value="PTS_IIA"/>
    <property type="match status" value="1"/>
</dbReference>
<keyword evidence="2" id="KW-0762">Sugar transport</keyword>
<dbReference type="InterPro" id="IPR036542">
    <property type="entry name" value="PTS_IIA_lac/cel_sf"/>
</dbReference>
<evidence type="ECO:0000256" key="3">
    <source>
        <dbReference type="ARBA" id="ARBA00022679"/>
    </source>
</evidence>
<dbReference type="Proteomes" id="UP000502998">
    <property type="component" value="Chromosome"/>
</dbReference>
<dbReference type="KEGG" id="esg:EsVE80_23370"/>
<dbReference type="Gene3D" id="1.20.58.80">
    <property type="entry name" value="Phosphotransferase system, lactose/cellobiose-type IIA subunit"/>
    <property type="match status" value="1"/>
</dbReference>
<evidence type="ECO:0000256" key="6">
    <source>
        <dbReference type="PIRSR" id="PIRSR000699-2"/>
    </source>
</evidence>
<comment type="cofactor">
    <cofactor evidence="6">
        <name>Mg(2+)</name>
        <dbReference type="ChEBI" id="CHEBI:18420"/>
    </cofactor>
    <text evidence="6">Binds 1 Mg(2+) ion per trimer.</text>
</comment>
<dbReference type="InterPro" id="IPR003188">
    <property type="entry name" value="PTS_IIA_lac/cel"/>
</dbReference>
<accession>A0A679IRQ2</accession>
<protein>
    <submittedName>
        <fullName evidence="8">PTS dihydroxyacetone transporter</fullName>
    </submittedName>
</protein>
<dbReference type="EMBL" id="AP022822">
    <property type="protein sequence ID" value="BCA86814.1"/>
    <property type="molecule type" value="Genomic_DNA"/>
</dbReference>
<keyword evidence="6" id="KW-0479">Metal-binding</keyword>
<gene>
    <name evidence="8" type="ORF">EsVE80_23370</name>
</gene>
<evidence type="ECO:0000256" key="7">
    <source>
        <dbReference type="PROSITE-ProRule" id="PRU00418"/>
    </source>
</evidence>
<dbReference type="PIRSF" id="PIRSF000699">
    <property type="entry name" value="PTS_IILac_III"/>
    <property type="match status" value="1"/>
</dbReference>
<dbReference type="RefSeq" id="WP_173103896.1">
    <property type="nucleotide sequence ID" value="NZ_AP022822.1"/>
</dbReference>
<name>A0A679IRQ2_9ENTE</name>
<organism evidence="8 9">
    <name type="scientific">Enterococcus saigonensis</name>
    <dbReference type="NCBI Taxonomy" id="1805431"/>
    <lineage>
        <taxon>Bacteria</taxon>
        <taxon>Bacillati</taxon>
        <taxon>Bacillota</taxon>
        <taxon>Bacilli</taxon>
        <taxon>Lactobacillales</taxon>
        <taxon>Enterococcaceae</taxon>
        <taxon>Enterococcus</taxon>
    </lineage>
</organism>
<keyword evidence="9" id="KW-1185">Reference proteome</keyword>
<dbReference type="PANTHER" id="PTHR34382">
    <property type="entry name" value="PTS SYSTEM N,N'-DIACETYLCHITOBIOSE-SPECIFIC EIIA COMPONENT"/>
    <property type="match status" value="1"/>
</dbReference>
<feature type="modified residue" description="Phosphohistidine; by HPr" evidence="7">
    <location>
        <position position="76"/>
    </location>
</feature>
<evidence type="ECO:0000313" key="9">
    <source>
        <dbReference type="Proteomes" id="UP000502998"/>
    </source>
</evidence>
<evidence type="ECO:0000256" key="5">
    <source>
        <dbReference type="PIRSR" id="PIRSR000699-1"/>
    </source>
</evidence>
<evidence type="ECO:0000256" key="4">
    <source>
        <dbReference type="ARBA" id="ARBA00022683"/>
    </source>
</evidence>
<dbReference type="GO" id="GO:0009401">
    <property type="term" value="P:phosphoenolpyruvate-dependent sugar phosphotransferase system"/>
    <property type="evidence" value="ECO:0007669"/>
    <property type="project" value="UniProtKB-KW"/>
</dbReference>
<proteinExistence type="predicted"/>
<evidence type="ECO:0000256" key="1">
    <source>
        <dbReference type="ARBA" id="ARBA00022448"/>
    </source>
</evidence>
<keyword evidence="3" id="KW-0808">Transferase</keyword>
<reference evidence="8 9" key="1">
    <citation type="submission" date="2020-02" db="EMBL/GenBank/DDBJ databases">
        <title>Characterization of vanA genotype vancomycin-resistant Enterococcus saigonensis VE80.</title>
        <authorList>
            <person name="Harada T."/>
            <person name="Motooka D."/>
            <person name="Nakamura S."/>
            <person name="Yamamoto Y."/>
            <person name="Kawahara R."/>
            <person name="Kawatsu K."/>
        </authorList>
    </citation>
    <scope>NUCLEOTIDE SEQUENCE [LARGE SCALE GENOMIC DNA]</scope>
    <source>
        <strain evidence="8 9">VE80</strain>
    </source>
</reference>
<keyword evidence="6" id="KW-0460">Magnesium</keyword>
<dbReference type="CDD" id="cd00215">
    <property type="entry name" value="PTS_IIA_lac"/>
    <property type="match status" value="1"/>
</dbReference>
<keyword evidence="1" id="KW-0813">Transport</keyword>
<dbReference type="GO" id="GO:0046872">
    <property type="term" value="F:metal ion binding"/>
    <property type="evidence" value="ECO:0007669"/>
    <property type="project" value="UniProtKB-KW"/>
</dbReference>
<sequence>MEGLELISFNIISNVGSAKSMVMESMQKSRLGDFESAEKLIEEANKYLLIGEKEHFKVITQEAKEKNVELTILFMHAEDQLMSTVTLRDIANEVLENYKMMYDLKKIIEGKCQ</sequence>
<feature type="active site" description="Tele-phosphohistidine intermediate" evidence="5">
    <location>
        <position position="76"/>
    </location>
</feature>